<evidence type="ECO:0000313" key="3">
    <source>
        <dbReference type="EMBL" id="CAF3976195.1"/>
    </source>
</evidence>
<dbReference type="EMBL" id="CAJNOO010004747">
    <property type="protein sequence ID" value="CAF1392560.1"/>
    <property type="molecule type" value="Genomic_DNA"/>
</dbReference>
<sequence>MFTIWCANSLAHVDKTKIGKKPTHPKGQRRIGDDLAIFLNYSSSIVFNENDYLCTRCYTTAKESFHLVNSCSSFIPMDVDKARPVRAAAGAALSTISGLTQDGLVSSDCDNSSSETSDEEIINFDLKLNKDKSIELLNNFLGLVNQSPIRDIRNRNVLREKVNDAITVIRQAAEQIYKDNGKNERLNPDDKPEITIDDATELINNFKHLINISDHSEKIRLLTLVPKNRGRPKITDFFSCSEHQARYSIYLRDAGQVLSSPIDLRGNIAFNPDVEQEIFDFFHSDEISRASPNKKDILQINKDPKPIRYMLMTLMEAYQLFIQKNPLMQVGKSKFCSLKSKWIKTTTPHDSCGCEYHQNLDLLLTVLNRIISSRTDLSSLIKLMICENATINCYLGNCLNCNTNIPSLFFIEQLKAKGFNEDEDVTWVIWERNDKRTELQRHTTSISTLLDKFDSLWAKFLIHHFITIEQREYIKKIKLESSEKGIAIIQLDFAENFALSVKQQFNHLSG</sequence>
<feature type="non-terminal residue" evidence="3">
    <location>
        <position position="1"/>
    </location>
</feature>
<reference evidence="3" key="1">
    <citation type="submission" date="2021-02" db="EMBL/GenBank/DDBJ databases">
        <authorList>
            <person name="Nowell W R."/>
        </authorList>
    </citation>
    <scope>NUCLEOTIDE SEQUENCE</scope>
</reference>
<dbReference type="AlphaFoldDB" id="A0A819M972"/>
<dbReference type="OrthoDB" id="6375801at2759"/>
<dbReference type="PANTHER" id="PTHR46601:SF1">
    <property type="entry name" value="ADF-H DOMAIN-CONTAINING PROTEIN"/>
    <property type="match status" value="1"/>
</dbReference>
<dbReference type="EMBL" id="CAJOAX010006291">
    <property type="protein sequence ID" value="CAF3976195.1"/>
    <property type="molecule type" value="Genomic_DNA"/>
</dbReference>
<evidence type="ECO:0000313" key="1">
    <source>
        <dbReference type="EMBL" id="CAF1392560.1"/>
    </source>
</evidence>
<evidence type="ECO:0000313" key="4">
    <source>
        <dbReference type="Proteomes" id="UP000663823"/>
    </source>
</evidence>
<name>A0A819M972_9BILA</name>
<accession>A0A819M972</accession>
<dbReference type="EMBL" id="CAJNOU010004918">
    <property type="protein sequence ID" value="CAF1459781.1"/>
    <property type="molecule type" value="Genomic_DNA"/>
</dbReference>
<dbReference type="Proteomes" id="UP000663889">
    <property type="component" value="Unassembled WGS sequence"/>
</dbReference>
<dbReference type="PANTHER" id="PTHR46601">
    <property type="entry name" value="ULP_PROTEASE DOMAIN-CONTAINING PROTEIN"/>
    <property type="match status" value="1"/>
</dbReference>
<protein>
    <submittedName>
        <fullName evidence="3">Uncharacterized protein</fullName>
    </submittedName>
</protein>
<proteinExistence type="predicted"/>
<gene>
    <name evidence="3" type="ORF">OTI717_LOCUS27706</name>
    <name evidence="1" type="ORF">RFH988_LOCUS34414</name>
    <name evidence="2" type="ORF">SEV965_LOCUS34103</name>
</gene>
<evidence type="ECO:0000313" key="2">
    <source>
        <dbReference type="EMBL" id="CAF1459781.1"/>
    </source>
</evidence>
<dbReference type="Proteomes" id="UP000663823">
    <property type="component" value="Unassembled WGS sequence"/>
</dbReference>
<organism evidence="3 4">
    <name type="scientific">Rotaria sordida</name>
    <dbReference type="NCBI Taxonomy" id="392033"/>
    <lineage>
        <taxon>Eukaryota</taxon>
        <taxon>Metazoa</taxon>
        <taxon>Spiralia</taxon>
        <taxon>Gnathifera</taxon>
        <taxon>Rotifera</taxon>
        <taxon>Eurotatoria</taxon>
        <taxon>Bdelloidea</taxon>
        <taxon>Philodinida</taxon>
        <taxon>Philodinidae</taxon>
        <taxon>Rotaria</taxon>
    </lineage>
</organism>
<comment type="caution">
    <text evidence="3">The sequence shown here is derived from an EMBL/GenBank/DDBJ whole genome shotgun (WGS) entry which is preliminary data.</text>
</comment>
<dbReference type="Proteomes" id="UP000663882">
    <property type="component" value="Unassembled WGS sequence"/>
</dbReference>